<accession>A0A7M7NPU4</accession>
<feature type="transmembrane region" description="Helical" evidence="1">
    <location>
        <begin position="350"/>
        <end position="372"/>
    </location>
</feature>
<name>A0A7M7NPU4_STRPU</name>
<dbReference type="OrthoDB" id="10069751at2759"/>
<dbReference type="KEGG" id="spu:115923451"/>
<dbReference type="GeneID" id="115923451"/>
<feature type="transmembrane region" description="Helical" evidence="1">
    <location>
        <begin position="311"/>
        <end position="330"/>
    </location>
</feature>
<feature type="transmembrane region" description="Helical" evidence="1">
    <location>
        <begin position="104"/>
        <end position="126"/>
    </location>
</feature>
<feature type="transmembrane region" description="Helical" evidence="1">
    <location>
        <begin position="146"/>
        <end position="165"/>
    </location>
</feature>
<dbReference type="OMA" id="ACRINII"/>
<dbReference type="EnsemblMetazoa" id="XM_030984063">
    <property type="protein sequence ID" value="XP_030839923"/>
    <property type="gene ID" value="LOC115923451"/>
</dbReference>
<dbReference type="Proteomes" id="UP000007110">
    <property type="component" value="Unassembled WGS sequence"/>
</dbReference>
<dbReference type="InParanoid" id="A0A7M7NPU4"/>
<keyword evidence="1" id="KW-0812">Transmembrane</keyword>
<keyword evidence="3" id="KW-1185">Reference proteome</keyword>
<feature type="transmembrane region" description="Helical" evidence="1">
    <location>
        <begin position="205"/>
        <end position="227"/>
    </location>
</feature>
<keyword evidence="1" id="KW-0472">Membrane</keyword>
<keyword evidence="1" id="KW-1133">Transmembrane helix</keyword>
<evidence type="ECO:0008006" key="4">
    <source>
        <dbReference type="Google" id="ProtNLM"/>
    </source>
</evidence>
<proteinExistence type="predicted"/>
<reference evidence="3" key="1">
    <citation type="submission" date="2015-02" db="EMBL/GenBank/DDBJ databases">
        <title>Genome sequencing for Strongylocentrotus purpuratus.</title>
        <authorList>
            <person name="Murali S."/>
            <person name="Liu Y."/>
            <person name="Vee V."/>
            <person name="English A."/>
            <person name="Wang M."/>
            <person name="Skinner E."/>
            <person name="Han Y."/>
            <person name="Muzny D.M."/>
            <person name="Worley K.C."/>
            <person name="Gibbs R.A."/>
        </authorList>
    </citation>
    <scope>NUCLEOTIDE SEQUENCE</scope>
</reference>
<dbReference type="AlphaFoldDB" id="A0A7M7NPU4"/>
<sequence>MASHLSGDLSPTLPSAEDDVLPLPSRFALVFLGHWSRKREKDDAKILTTPNKENTYGTMNKSEADEEKCIGDPWSSMDDDTSPLITKDANLNFRRDHNSIRKRLTGCCFLDVLGIIYLFLSCGMMIFDLEAYLRSYWGVKEYALHFVTYTTFIVQLMVVPFWCLYTRMKNIMTCSRSQRRVSTMSRAFIACRINIIRRGRSEAKILSWFPFLCILAWPTMTGCFRILYDYFLRVCKSESIHGEVGHWNSLLGSIIYGCFCYIIYLERRSFEIEAHQIFRYAMEQAPYPNVDAVLSRIRHFSIQYKILRQQIGAWMAFTIVVSTWGLTSHITWNYLVFSQKDLSPDVLRTIYFLNALVTTQKITFIAVPYFALGGLNMDHIWRYLKEDITHCREHKYKKYWKAVIIYVKDINKMFSGNMTSSLISTGLGIYLGLNLTKSQDIGFWIGPAAVGCNLTNPTGL</sequence>
<organism evidence="2 3">
    <name type="scientific">Strongylocentrotus purpuratus</name>
    <name type="common">Purple sea urchin</name>
    <dbReference type="NCBI Taxonomy" id="7668"/>
    <lineage>
        <taxon>Eukaryota</taxon>
        <taxon>Metazoa</taxon>
        <taxon>Echinodermata</taxon>
        <taxon>Eleutherozoa</taxon>
        <taxon>Echinozoa</taxon>
        <taxon>Echinoidea</taxon>
        <taxon>Euechinoidea</taxon>
        <taxon>Echinacea</taxon>
        <taxon>Camarodonta</taxon>
        <taxon>Echinidea</taxon>
        <taxon>Strongylocentrotidae</taxon>
        <taxon>Strongylocentrotus</taxon>
    </lineage>
</organism>
<evidence type="ECO:0000313" key="2">
    <source>
        <dbReference type="EnsemblMetazoa" id="XP_030839923"/>
    </source>
</evidence>
<dbReference type="RefSeq" id="XP_030839923.1">
    <property type="nucleotide sequence ID" value="XM_030984063.1"/>
</dbReference>
<evidence type="ECO:0000313" key="3">
    <source>
        <dbReference type="Proteomes" id="UP000007110"/>
    </source>
</evidence>
<feature type="transmembrane region" description="Helical" evidence="1">
    <location>
        <begin position="247"/>
        <end position="265"/>
    </location>
</feature>
<evidence type="ECO:0000256" key="1">
    <source>
        <dbReference type="SAM" id="Phobius"/>
    </source>
</evidence>
<reference evidence="2" key="2">
    <citation type="submission" date="2021-01" db="UniProtKB">
        <authorList>
            <consortium name="EnsemblMetazoa"/>
        </authorList>
    </citation>
    <scope>IDENTIFICATION</scope>
</reference>
<protein>
    <recommendedName>
        <fullName evidence="4">Gustatory receptor</fullName>
    </recommendedName>
</protein>